<comment type="caution">
    <text evidence="8">The sequence shown here is derived from an EMBL/GenBank/DDBJ whole genome shotgun (WGS) entry which is preliminary data.</text>
</comment>
<accession>A0AAD4MT93</accession>
<dbReference type="Pfam" id="PF00814">
    <property type="entry name" value="TsaD"/>
    <property type="match status" value="1"/>
</dbReference>
<keyword evidence="4" id="KW-0479">Metal-binding</keyword>
<dbReference type="EMBL" id="JAKKPZ010000072">
    <property type="protein sequence ID" value="KAI1704128.1"/>
    <property type="molecule type" value="Genomic_DNA"/>
</dbReference>
<reference evidence="8" key="1">
    <citation type="submission" date="2022-01" db="EMBL/GenBank/DDBJ databases">
        <title>Genome Sequence Resource for Two Populations of Ditylenchus destructor, the Migratory Endoparasitic Phytonematode.</title>
        <authorList>
            <person name="Zhang H."/>
            <person name="Lin R."/>
            <person name="Xie B."/>
        </authorList>
    </citation>
    <scope>NUCLEOTIDE SEQUENCE</scope>
    <source>
        <strain evidence="8">BazhouSP</strain>
    </source>
</reference>
<dbReference type="PANTHER" id="PTHR11735:SF6">
    <property type="entry name" value="TRNA N6-ADENOSINE THREONYLCARBAMOYLTRANSFERASE, MITOCHONDRIAL"/>
    <property type="match status" value="1"/>
</dbReference>
<dbReference type="PRINTS" id="PR00789">
    <property type="entry name" value="OSIALOPTASE"/>
</dbReference>
<name>A0AAD4MT93_9BILA</name>
<evidence type="ECO:0000259" key="7">
    <source>
        <dbReference type="Pfam" id="PF00814"/>
    </source>
</evidence>
<dbReference type="GO" id="GO:0061711">
    <property type="term" value="F:tRNA N(6)-L-threonylcarbamoyladenine synthase activity"/>
    <property type="evidence" value="ECO:0007669"/>
    <property type="project" value="UniProtKB-EC"/>
</dbReference>
<evidence type="ECO:0000313" key="8">
    <source>
        <dbReference type="EMBL" id="KAI1704128.1"/>
    </source>
</evidence>
<evidence type="ECO:0000256" key="1">
    <source>
        <dbReference type="ARBA" id="ARBA00012156"/>
    </source>
</evidence>
<keyword evidence="3" id="KW-0819">tRNA processing</keyword>
<dbReference type="Gene3D" id="3.30.420.40">
    <property type="match status" value="2"/>
</dbReference>
<dbReference type="GO" id="GO:0005739">
    <property type="term" value="C:mitochondrion"/>
    <property type="evidence" value="ECO:0007669"/>
    <property type="project" value="TreeGrafter"/>
</dbReference>
<comment type="catalytic activity">
    <reaction evidence="6">
        <text>L-threonylcarbamoyladenylate + adenosine(37) in tRNA = N(6)-L-threonylcarbamoyladenosine(37) in tRNA + AMP + H(+)</text>
        <dbReference type="Rhea" id="RHEA:37059"/>
        <dbReference type="Rhea" id="RHEA-COMP:10162"/>
        <dbReference type="Rhea" id="RHEA-COMP:10163"/>
        <dbReference type="ChEBI" id="CHEBI:15378"/>
        <dbReference type="ChEBI" id="CHEBI:73682"/>
        <dbReference type="ChEBI" id="CHEBI:74411"/>
        <dbReference type="ChEBI" id="CHEBI:74418"/>
        <dbReference type="ChEBI" id="CHEBI:456215"/>
        <dbReference type="EC" id="2.3.1.234"/>
    </reaction>
</comment>
<evidence type="ECO:0000256" key="6">
    <source>
        <dbReference type="ARBA" id="ARBA00048117"/>
    </source>
</evidence>
<keyword evidence="9" id="KW-1185">Reference proteome</keyword>
<dbReference type="EC" id="2.3.1.234" evidence="1"/>
<dbReference type="Proteomes" id="UP001201812">
    <property type="component" value="Unassembled WGS sequence"/>
</dbReference>
<feature type="domain" description="Gcp-like" evidence="7">
    <location>
        <begin position="52"/>
        <end position="352"/>
    </location>
</feature>
<dbReference type="GO" id="GO:0008033">
    <property type="term" value="P:tRNA processing"/>
    <property type="evidence" value="ECO:0007669"/>
    <property type="project" value="UniProtKB-KW"/>
</dbReference>
<evidence type="ECO:0000256" key="5">
    <source>
        <dbReference type="ARBA" id="ARBA00023315"/>
    </source>
</evidence>
<evidence type="ECO:0000256" key="4">
    <source>
        <dbReference type="ARBA" id="ARBA00022723"/>
    </source>
</evidence>
<dbReference type="PANTHER" id="PTHR11735">
    <property type="entry name" value="TRNA N6-ADENOSINE THREONYLCARBAMOYLTRANSFERASE"/>
    <property type="match status" value="1"/>
</dbReference>
<dbReference type="AlphaFoldDB" id="A0AAD4MT93"/>
<organism evidence="8 9">
    <name type="scientific">Ditylenchus destructor</name>
    <dbReference type="NCBI Taxonomy" id="166010"/>
    <lineage>
        <taxon>Eukaryota</taxon>
        <taxon>Metazoa</taxon>
        <taxon>Ecdysozoa</taxon>
        <taxon>Nematoda</taxon>
        <taxon>Chromadorea</taxon>
        <taxon>Rhabditida</taxon>
        <taxon>Tylenchina</taxon>
        <taxon>Tylenchomorpha</taxon>
        <taxon>Sphaerularioidea</taxon>
        <taxon>Anguinidae</taxon>
        <taxon>Anguininae</taxon>
        <taxon>Ditylenchus</taxon>
    </lineage>
</organism>
<sequence length="419" mass="46914">MVNFINLSKRIILRRMLSYSSRKNNGRPLKVLGIETSCDDTAVCILDSERRVLAARKYAERECTKRLGGILPSLAAIQHRDHIDRLVVECAEEANLRLSDLDAISVSSRPGLVICLKVGADKAVALAREYRLKLIPAHHMRAHAIVCRLHRPDITYPFVSLLISGGHSLIVVCRDVDRFEIIGHAETGQPSAGGCLDKLARTIGLEPKGTHYAAALEDMSRNASPEGYKRYPVMVPRGENADFNFQMILNKYKYIIHTTDLYAENNLADLCASIQFSVMTHICTKLAYVFKYLLHADENMREAVKKTLVVAGGVASNSYLMGCIGVMAKRFGFETYAPPPSLCTDNAEMVAWLGMELLLRRKPCADIYEYNSLPDQIYVLARSDIGEDMRHTLLNHVVEPVRAHSIHEEHTGRARKKLV</sequence>
<proteinExistence type="predicted"/>
<keyword evidence="2" id="KW-0808">Transferase</keyword>
<dbReference type="InterPro" id="IPR017861">
    <property type="entry name" value="KAE1/TsaD"/>
</dbReference>
<dbReference type="NCBIfam" id="TIGR00329">
    <property type="entry name" value="gcp_kae1"/>
    <property type="match status" value="1"/>
</dbReference>
<dbReference type="GO" id="GO:0046872">
    <property type="term" value="F:metal ion binding"/>
    <property type="evidence" value="ECO:0007669"/>
    <property type="project" value="UniProtKB-KW"/>
</dbReference>
<dbReference type="InterPro" id="IPR043129">
    <property type="entry name" value="ATPase_NBD"/>
</dbReference>
<dbReference type="InterPro" id="IPR000905">
    <property type="entry name" value="Gcp-like_dom"/>
</dbReference>
<dbReference type="CDD" id="cd24134">
    <property type="entry name" value="ASKHA_NBD_OSGEPL1_QRI7_euk"/>
    <property type="match status" value="1"/>
</dbReference>
<protein>
    <recommendedName>
        <fullName evidence="1">N(6)-L-threonylcarbamoyladenine synthase</fullName>
        <ecNumber evidence="1">2.3.1.234</ecNumber>
    </recommendedName>
</protein>
<evidence type="ECO:0000256" key="3">
    <source>
        <dbReference type="ARBA" id="ARBA00022694"/>
    </source>
</evidence>
<dbReference type="SUPFAM" id="SSF53067">
    <property type="entry name" value="Actin-like ATPase domain"/>
    <property type="match status" value="1"/>
</dbReference>
<keyword evidence="5" id="KW-0012">Acyltransferase</keyword>
<evidence type="ECO:0000313" key="9">
    <source>
        <dbReference type="Proteomes" id="UP001201812"/>
    </source>
</evidence>
<evidence type="ECO:0000256" key="2">
    <source>
        <dbReference type="ARBA" id="ARBA00022679"/>
    </source>
</evidence>
<gene>
    <name evidence="8" type="ORF">DdX_14492</name>
</gene>